<dbReference type="Proteomes" id="UP000703269">
    <property type="component" value="Unassembled WGS sequence"/>
</dbReference>
<feature type="compositionally biased region" description="Low complexity" evidence="1">
    <location>
        <begin position="456"/>
        <end position="476"/>
    </location>
</feature>
<dbReference type="EMBL" id="BPQB01000034">
    <property type="protein sequence ID" value="GJE93643.1"/>
    <property type="molecule type" value="Genomic_DNA"/>
</dbReference>
<feature type="compositionally biased region" description="Polar residues" evidence="1">
    <location>
        <begin position="47"/>
        <end position="65"/>
    </location>
</feature>
<feature type="compositionally biased region" description="Polar residues" evidence="1">
    <location>
        <begin position="164"/>
        <end position="176"/>
    </location>
</feature>
<protein>
    <submittedName>
        <fullName evidence="2">Uncharacterized protein</fullName>
    </submittedName>
</protein>
<feature type="compositionally biased region" description="Low complexity" evidence="1">
    <location>
        <begin position="129"/>
        <end position="142"/>
    </location>
</feature>
<reference evidence="2 3" key="1">
    <citation type="submission" date="2021-08" db="EMBL/GenBank/DDBJ databases">
        <title>Draft Genome Sequence of Phanerochaete sordida strain YK-624.</title>
        <authorList>
            <person name="Mori T."/>
            <person name="Dohra H."/>
            <person name="Suzuki T."/>
            <person name="Kawagishi H."/>
            <person name="Hirai H."/>
        </authorList>
    </citation>
    <scope>NUCLEOTIDE SEQUENCE [LARGE SCALE GENOMIC DNA]</scope>
    <source>
        <strain evidence="2 3">YK-624</strain>
    </source>
</reference>
<sequence length="585" mass="61141">MRSNTTGHARRPSRSQSSLETLLEGEQENGKPAAARVAPKAAPVQTAPRTRPTSSVMSLQTQSHMPRSIFPEVPASRRASTVPVSTSASTFHTIPNAYVPARNQMSRRHTYLAPAPVPAPGPRRDPRPLRSSPLAGPSLALSDDGTLTGSDESADQERRFKPNRISSTPDISTSTLMKLEGRVAASAPPSPQATLRGVPPPTNFTPETTPQKADEPQAPTPSSPPSPARNSSMRRLAKGLRRLSTLSAAPKPSGSDSSSPTSLTPGVSRARSHTVSGATAQSGTEELLVPPVPSIPTWAKSSPNPDAAPAAEASTSKAAADPTPSTTPILRRPSTAPSSPSLLTGSLSRRSSVYGSHETLPSARTPQPPSPSGSTPEQNWLLTSASPRFSRLGLKGDGVVLPLTAKEVRRRSTIRVASNDGADTRSITGTIRSKRSQASLAASTIAEDDVRPPAPAFRRAASASSASVASTASAESDTQTTPSLSRASSESGGSAEEVRTPRDAAQSEFGVLTPGAKEQGTAGVELRVNDVTVEIIDIKDKAERVRAPPRAPADAPVSEKAKRGVPERRNTLKRVWRKLTGGGKG</sequence>
<accession>A0A9P3LGD5</accession>
<keyword evidence="3" id="KW-1185">Reference proteome</keyword>
<feature type="compositionally biased region" description="Pro residues" evidence="1">
    <location>
        <begin position="218"/>
        <end position="227"/>
    </location>
</feature>
<feature type="compositionally biased region" description="Low complexity" evidence="1">
    <location>
        <begin position="31"/>
        <end position="44"/>
    </location>
</feature>
<feature type="compositionally biased region" description="Basic and acidic residues" evidence="1">
    <location>
        <begin position="557"/>
        <end position="570"/>
    </location>
</feature>
<feature type="compositionally biased region" description="Polar residues" evidence="1">
    <location>
        <begin position="425"/>
        <end position="442"/>
    </location>
</feature>
<feature type="compositionally biased region" description="Low complexity" evidence="1">
    <location>
        <begin position="330"/>
        <end position="352"/>
    </location>
</feature>
<feature type="compositionally biased region" description="Polar residues" evidence="1">
    <location>
        <begin position="273"/>
        <end position="284"/>
    </location>
</feature>
<feature type="compositionally biased region" description="Low complexity" evidence="1">
    <location>
        <begin position="79"/>
        <end position="88"/>
    </location>
</feature>
<evidence type="ECO:0000313" key="3">
    <source>
        <dbReference type="Proteomes" id="UP000703269"/>
    </source>
</evidence>
<feature type="region of interest" description="Disordered" evidence="1">
    <location>
        <begin position="416"/>
        <end position="504"/>
    </location>
</feature>
<feature type="region of interest" description="Disordered" evidence="1">
    <location>
        <begin position="1"/>
        <end position="88"/>
    </location>
</feature>
<gene>
    <name evidence="2" type="ORF">PsYK624_098030</name>
</gene>
<dbReference type="OrthoDB" id="3070411at2759"/>
<proteinExistence type="predicted"/>
<comment type="caution">
    <text evidence="2">The sequence shown here is derived from an EMBL/GenBank/DDBJ whole genome shotgun (WGS) entry which is preliminary data.</text>
</comment>
<feature type="region of interest" description="Disordered" evidence="1">
    <location>
        <begin position="112"/>
        <end position="380"/>
    </location>
</feature>
<organism evidence="2 3">
    <name type="scientific">Phanerochaete sordida</name>
    <dbReference type="NCBI Taxonomy" id="48140"/>
    <lineage>
        <taxon>Eukaryota</taxon>
        <taxon>Fungi</taxon>
        <taxon>Dikarya</taxon>
        <taxon>Basidiomycota</taxon>
        <taxon>Agaricomycotina</taxon>
        <taxon>Agaricomycetes</taxon>
        <taxon>Polyporales</taxon>
        <taxon>Phanerochaetaceae</taxon>
        <taxon>Phanerochaete</taxon>
    </lineage>
</organism>
<feature type="compositionally biased region" description="Low complexity" evidence="1">
    <location>
        <begin position="299"/>
        <end position="322"/>
    </location>
</feature>
<feature type="region of interest" description="Disordered" evidence="1">
    <location>
        <begin position="541"/>
        <end position="585"/>
    </location>
</feature>
<evidence type="ECO:0000313" key="2">
    <source>
        <dbReference type="EMBL" id="GJE93643.1"/>
    </source>
</evidence>
<dbReference type="AlphaFoldDB" id="A0A9P3LGD5"/>
<feature type="compositionally biased region" description="Low complexity" evidence="1">
    <location>
        <begin position="483"/>
        <end position="495"/>
    </location>
</feature>
<feature type="compositionally biased region" description="Low complexity" evidence="1">
    <location>
        <begin position="247"/>
        <end position="266"/>
    </location>
</feature>
<evidence type="ECO:0000256" key="1">
    <source>
        <dbReference type="SAM" id="MobiDB-lite"/>
    </source>
</evidence>
<name>A0A9P3LGD5_9APHY</name>